<comment type="caution">
    <text evidence="2">The sequence shown here is derived from an EMBL/GenBank/DDBJ whole genome shotgun (WGS) entry which is preliminary data.</text>
</comment>
<reference evidence="2 3" key="1">
    <citation type="submission" date="2019-09" db="EMBL/GenBank/DDBJ databases">
        <title>Wenzhouxiangella sp. Genome sequencing and assembly.</title>
        <authorList>
            <person name="Zhang R."/>
        </authorList>
    </citation>
    <scope>NUCLEOTIDE SEQUENCE [LARGE SCALE GENOMIC DNA]</scope>
    <source>
        <strain evidence="2 3">W260</strain>
    </source>
</reference>
<evidence type="ECO:0000313" key="2">
    <source>
        <dbReference type="EMBL" id="KAA9131661.1"/>
    </source>
</evidence>
<proteinExistence type="predicted"/>
<evidence type="ECO:0000313" key="3">
    <source>
        <dbReference type="Proteomes" id="UP000325372"/>
    </source>
</evidence>
<feature type="chain" id="PRO_5024331405" description="DUF481 domain-containing protein" evidence="1">
    <location>
        <begin position="24"/>
        <end position="280"/>
    </location>
</feature>
<keyword evidence="3" id="KW-1185">Reference proteome</keyword>
<accession>A0A5N0TA63</accession>
<name>A0A5N0TA63_9GAMM</name>
<dbReference type="Proteomes" id="UP000325372">
    <property type="component" value="Unassembled WGS sequence"/>
</dbReference>
<evidence type="ECO:0000256" key="1">
    <source>
        <dbReference type="SAM" id="SignalP"/>
    </source>
</evidence>
<gene>
    <name evidence="2" type="ORF">F3N42_10135</name>
</gene>
<protein>
    <recommendedName>
        <fullName evidence="4">DUF481 domain-containing protein</fullName>
    </recommendedName>
</protein>
<sequence length="280" mass="31065">MSAANISRCLVAIGMAFSSPLLAQSNGDLAHPALSSTFELQLGAFFPNNGLELQANLDDSNLGDLIDFNKVFGVDKSDSTFALDFRWRFGEKWSVSGQYWDARVSGRRVLEEDITWEDLTLESGSFAEAGVDTAVMRVFFGREFMSGRDYEFGAGLGFHWMEIEAYIQGEVKTNVGGITTERRDADVGAPLPNIGAWYIYAPNSTWAVQARVDWLSASFDEYSGSLFNSGVMASYQFTDNVGLGLSYNYFELDVDVDDTYWNGGAEIRQHGPFVSLILDW</sequence>
<dbReference type="EMBL" id="VYXP01000005">
    <property type="protein sequence ID" value="KAA9131661.1"/>
    <property type="molecule type" value="Genomic_DNA"/>
</dbReference>
<dbReference type="AlphaFoldDB" id="A0A5N0TA63"/>
<keyword evidence="1" id="KW-0732">Signal</keyword>
<feature type="signal peptide" evidence="1">
    <location>
        <begin position="1"/>
        <end position="23"/>
    </location>
</feature>
<organism evidence="2 3">
    <name type="scientific">Marinihelvus fidelis</name>
    <dbReference type="NCBI Taxonomy" id="2613842"/>
    <lineage>
        <taxon>Bacteria</taxon>
        <taxon>Pseudomonadati</taxon>
        <taxon>Pseudomonadota</taxon>
        <taxon>Gammaproteobacteria</taxon>
        <taxon>Chromatiales</taxon>
        <taxon>Wenzhouxiangellaceae</taxon>
        <taxon>Marinihelvus</taxon>
    </lineage>
</organism>
<dbReference type="RefSeq" id="WP_150864337.1">
    <property type="nucleotide sequence ID" value="NZ_VYXP01000005.1"/>
</dbReference>
<evidence type="ECO:0008006" key="4">
    <source>
        <dbReference type="Google" id="ProtNLM"/>
    </source>
</evidence>